<protein>
    <recommendedName>
        <fullName evidence="3">Universal stress protein family protein</fullName>
    </recommendedName>
</protein>
<reference evidence="1 2" key="1">
    <citation type="submission" date="2023-07" db="EMBL/GenBank/DDBJ databases">
        <title>Sequencing the genomes of 1000 actinobacteria strains.</title>
        <authorList>
            <person name="Klenk H.-P."/>
        </authorList>
    </citation>
    <scope>NUCLEOTIDE SEQUENCE [LARGE SCALE GENOMIC DNA]</scope>
    <source>
        <strain evidence="1 2">DSM 43749</strain>
    </source>
</reference>
<gene>
    <name evidence="1" type="ORF">J2S66_000802</name>
</gene>
<accession>A0ABU1PP21</accession>
<dbReference type="EMBL" id="JAVDSG010000001">
    <property type="protein sequence ID" value="MDR6592418.1"/>
    <property type="molecule type" value="Genomic_DNA"/>
</dbReference>
<dbReference type="Proteomes" id="UP001268819">
    <property type="component" value="Unassembled WGS sequence"/>
</dbReference>
<evidence type="ECO:0000313" key="2">
    <source>
        <dbReference type="Proteomes" id="UP001268819"/>
    </source>
</evidence>
<sequence>MSAPIVVGVDGSASAAARAVVRAVGGPGR</sequence>
<name>A0ABU1PP21_9PSEU</name>
<evidence type="ECO:0000313" key="1">
    <source>
        <dbReference type="EMBL" id="MDR6592418.1"/>
    </source>
</evidence>
<organism evidence="1 2">
    <name type="scientific">Saccharothrix longispora</name>
    <dbReference type="NCBI Taxonomy" id="33920"/>
    <lineage>
        <taxon>Bacteria</taxon>
        <taxon>Bacillati</taxon>
        <taxon>Actinomycetota</taxon>
        <taxon>Actinomycetes</taxon>
        <taxon>Pseudonocardiales</taxon>
        <taxon>Pseudonocardiaceae</taxon>
        <taxon>Saccharothrix</taxon>
    </lineage>
</organism>
<evidence type="ECO:0008006" key="3">
    <source>
        <dbReference type="Google" id="ProtNLM"/>
    </source>
</evidence>
<keyword evidence="2" id="KW-1185">Reference proteome</keyword>
<comment type="caution">
    <text evidence="1">The sequence shown here is derived from an EMBL/GenBank/DDBJ whole genome shotgun (WGS) entry which is preliminary data.</text>
</comment>
<proteinExistence type="predicted"/>